<dbReference type="EMBL" id="CP036317">
    <property type="protein sequence ID" value="QDV20478.1"/>
    <property type="molecule type" value="Genomic_DNA"/>
</dbReference>
<evidence type="ECO:0000313" key="2">
    <source>
        <dbReference type="EMBL" id="QDV20478.1"/>
    </source>
</evidence>
<dbReference type="Pfam" id="PF00884">
    <property type="entry name" value="Sulfatase"/>
    <property type="match status" value="1"/>
</dbReference>
<dbReference type="PANTHER" id="PTHR43751:SF1">
    <property type="entry name" value="SULFATASE ATSG-RELATED"/>
    <property type="match status" value="1"/>
</dbReference>
<sequence>MQPHFPVERLPVDSDLVCCFNRYLQAIGGSMMRVPVASGILVLLVLLCSSNDGTAAEQTRPNILILLGDDIDRDSLGPWDGQAQTPNLDKLARDGIRLDRVYCNVAMCAPFRQELYSGRCVWRTRAMPNHSKSVPGTRSLPHYLKPLGYRVGLLGKRHIGPKECYPFDNVGSLSKQENANPQAVKLAREYMTTARDAGEPFCLVVASHDAHGPYTTGDPDRYDAQRFSLNADTIDTRVYRRELAQHFAEITNLDDLLGQLRRVISEEQLAKNTLVLFCSEQGNAFPFSKWTCFDDGLATGVVVSYPGVIPEGKSNSQLMWLADFAPTLLEAAGGQPKAEDFDGRSQWVNLTGGNQRVHQYAYGAFTNCNIIDNRERIFPIRSIRDERYTLIWSPRHNQEITSNTTLTQALNRIENGKTEGRPDTAGSWVLKAQKTKEQADDRLVQRLHHRPEWALYDRQSDPEELENLIDKPELAPEVVRLQGALQTWLKRWDDADPVATERGFVKQK</sequence>
<dbReference type="InterPro" id="IPR052701">
    <property type="entry name" value="GAG_Ulvan_Degrading_Sulfatases"/>
</dbReference>
<reference evidence="2 3" key="1">
    <citation type="submission" date="2019-02" db="EMBL/GenBank/DDBJ databases">
        <title>Deep-cultivation of Planctomycetes and their phenomic and genomic characterization uncovers novel biology.</title>
        <authorList>
            <person name="Wiegand S."/>
            <person name="Jogler M."/>
            <person name="Boedeker C."/>
            <person name="Pinto D."/>
            <person name="Vollmers J."/>
            <person name="Rivas-Marin E."/>
            <person name="Kohn T."/>
            <person name="Peeters S.H."/>
            <person name="Heuer A."/>
            <person name="Rast P."/>
            <person name="Oberbeckmann S."/>
            <person name="Bunk B."/>
            <person name="Jeske O."/>
            <person name="Meyerdierks A."/>
            <person name="Storesund J.E."/>
            <person name="Kallscheuer N."/>
            <person name="Luecker S."/>
            <person name="Lage O.M."/>
            <person name="Pohl T."/>
            <person name="Merkel B.J."/>
            <person name="Hornburger P."/>
            <person name="Mueller R.-W."/>
            <person name="Bruemmer F."/>
            <person name="Labrenz M."/>
            <person name="Spormann A.M."/>
            <person name="Op den Camp H."/>
            <person name="Overmann J."/>
            <person name="Amann R."/>
            <person name="Jetten M.S.M."/>
            <person name="Mascher T."/>
            <person name="Medema M.H."/>
            <person name="Devos D.P."/>
            <person name="Kaster A.-K."/>
            <person name="Ovreas L."/>
            <person name="Rohde M."/>
            <person name="Galperin M.Y."/>
            <person name="Jogler C."/>
        </authorList>
    </citation>
    <scope>NUCLEOTIDE SEQUENCE [LARGE SCALE GENOMIC DNA]</scope>
    <source>
        <strain evidence="2 3">Pan153</strain>
    </source>
</reference>
<proteinExistence type="predicted"/>
<dbReference type="EC" id="3.1.6.6" evidence="2"/>
<gene>
    <name evidence="2" type="primary">betC_10</name>
    <name evidence="2" type="ORF">Pan153_51530</name>
</gene>
<name>A0A518FVW0_9PLAN</name>
<dbReference type="OrthoDB" id="9803751at2"/>
<protein>
    <submittedName>
        <fullName evidence="2">Choline-sulfatase</fullName>
        <ecNumber evidence="2">3.1.6.6</ecNumber>
    </submittedName>
</protein>
<keyword evidence="2" id="KW-0378">Hydrolase</keyword>
<accession>A0A518FVW0</accession>
<dbReference type="AlphaFoldDB" id="A0A518FVW0"/>
<dbReference type="InterPro" id="IPR017850">
    <property type="entry name" value="Alkaline_phosphatase_core_sf"/>
</dbReference>
<dbReference type="Proteomes" id="UP000320839">
    <property type="component" value="Chromosome"/>
</dbReference>
<dbReference type="Gene3D" id="3.40.720.10">
    <property type="entry name" value="Alkaline Phosphatase, subunit A"/>
    <property type="match status" value="1"/>
</dbReference>
<dbReference type="PANTHER" id="PTHR43751">
    <property type="entry name" value="SULFATASE"/>
    <property type="match status" value="1"/>
</dbReference>
<dbReference type="GO" id="GO:0047753">
    <property type="term" value="F:choline-sulfatase activity"/>
    <property type="evidence" value="ECO:0007669"/>
    <property type="project" value="UniProtKB-EC"/>
</dbReference>
<feature type="domain" description="Sulfatase N-terminal" evidence="1">
    <location>
        <begin position="61"/>
        <end position="333"/>
    </location>
</feature>
<evidence type="ECO:0000259" key="1">
    <source>
        <dbReference type="Pfam" id="PF00884"/>
    </source>
</evidence>
<dbReference type="SUPFAM" id="SSF53649">
    <property type="entry name" value="Alkaline phosphatase-like"/>
    <property type="match status" value="1"/>
</dbReference>
<organism evidence="2 3">
    <name type="scientific">Gimesia panareensis</name>
    <dbReference type="NCBI Taxonomy" id="2527978"/>
    <lineage>
        <taxon>Bacteria</taxon>
        <taxon>Pseudomonadati</taxon>
        <taxon>Planctomycetota</taxon>
        <taxon>Planctomycetia</taxon>
        <taxon>Planctomycetales</taxon>
        <taxon>Planctomycetaceae</taxon>
        <taxon>Gimesia</taxon>
    </lineage>
</organism>
<dbReference type="InterPro" id="IPR000917">
    <property type="entry name" value="Sulfatase_N"/>
</dbReference>
<evidence type="ECO:0000313" key="3">
    <source>
        <dbReference type="Proteomes" id="UP000320839"/>
    </source>
</evidence>